<feature type="transmembrane region" description="Helical" evidence="8">
    <location>
        <begin position="205"/>
        <end position="226"/>
    </location>
</feature>
<feature type="transmembrane region" description="Helical" evidence="8">
    <location>
        <begin position="142"/>
        <end position="161"/>
    </location>
</feature>
<dbReference type="RefSeq" id="WP_244599576.1">
    <property type="nucleotide sequence ID" value="NZ_UGON01000002.1"/>
</dbReference>
<dbReference type="PANTHER" id="PTHR31435">
    <property type="entry name" value="PROTEIN NATD1"/>
    <property type="match status" value="1"/>
</dbReference>
<dbReference type="PROSITE" id="PS51729">
    <property type="entry name" value="GNAT_YJDJ"/>
    <property type="match status" value="1"/>
</dbReference>
<dbReference type="GO" id="GO:0016020">
    <property type="term" value="C:membrane"/>
    <property type="evidence" value="ECO:0007669"/>
    <property type="project" value="UniProtKB-SubCell"/>
</dbReference>
<dbReference type="InterPro" id="IPR045057">
    <property type="entry name" value="Gcn5-rel_NAT"/>
</dbReference>
<evidence type="ECO:0000256" key="5">
    <source>
        <dbReference type="ARBA" id="ARBA00022692"/>
    </source>
</evidence>
<accession>A0A0W0VM86</accession>
<gene>
    <name evidence="10" type="primary">grxC</name>
    <name evidence="10" type="ORF">Llon_1278</name>
</gene>
<feature type="transmembrane region" description="Helical" evidence="8">
    <location>
        <begin position="247"/>
        <end position="269"/>
    </location>
</feature>
<feature type="domain" description="N-acetyltransferase" evidence="9">
    <location>
        <begin position="14"/>
        <end position="100"/>
    </location>
</feature>
<dbReference type="AlphaFoldDB" id="A0A0W0VM86"/>
<dbReference type="InterPro" id="IPR031165">
    <property type="entry name" value="GNAT_YJDJ"/>
</dbReference>
<evidence type="ECO:0000313" key="11">
    <source>
        <dbReference type="Proteomes" id="UP000054997"/>
    </source>
</evidence>
<dbReference type="EMBL" id="LNYK01000016">
    <property type="protein sequence ID" value="KTD21180.1"/>
    <property type="molecule type" value="Genomic_DNA"/>
</dbReference>
<dbReference type="Pfam" id="PF14542">
    <property type="entry name" value="Acetyltransf_CG"/>
    <property type="match status" value="1"/>
</dbReference>
<dbReference type="PATRIC" id="fig|45068.5.peg.1383"/>
<evidence type="ECO:0000256" key="3">
    <source>
        <dbReference type="ARBA" id="ARBA00004856"/>
    </source>
</evidence>
<feature type="transmembrane region" description="Helical" evidence="8">
    <location>
        <begin position="115"/>
        <end position="136"/>
    </location>
</feature>
<protein>
    <recommendedName>
        <fullName evidence="4">Methylamine utilization protein MauE</fullName>
    </recommendedName>
</protein>
<keyword evidence="11" id="KW-1185">Reference proteome</keyword>
<comment type="function">
    <text evidence="1">May be specifically involved in the processing, transport, and/or maturation of the MADH beta-subunit.</text>
</comment>
<organism evidence="10 11">
    <name type="scientific">Legionella londiniensis</name>
    <dbReference type="NCBI Taxonomy" id="45068"/>
    <lineage>
        <taxon>Bacteria</taxon>
        <taxon>Pseudomonadati</taxon>
        <taxon>Pseudomonadota</taxon>
        <taxon>Gammaproteobacteria</taxon>
        <taxon>Legionellales</taxon>
        <taxon>Legionellaceae</taxon>
        <taxon>Legionella</taxon>
    </lineage>
</organism>
<dbReference type="InterPro" id="IPR016181">
    <property type="entry name" value="Acyl_CoA_acyltransferase"/>
</dbReference>
<evidence type="ECO:0000313" key="10">
    <source>
        <dbReference type="EMBL" id="KTD21180.1"/>
    </source>
</evidence>
<evidence type="ECO:0000256" key="8">
    <source>
        <dbReference type="SAM" id="Phobius"/>
    </source>
</evidence>
<proteinExistence type="predicted"/>
<evidence type="ECO:0000256" key="2">
    <source>
        <dbReference type="ARBA" id="ARBA00004141"/>
    </source>
</evidence>
<evidence type="ECO:0000256" key="7">
    <source>
        <dbReference type="ARBA" id="ARBA00023136"/>
    </source>
</evidence>
<name>A0A0W0VM86_9GAMM</name>
<dbReference type="Gene3D" id="3.40.630.30">
    <property type="match status" value="1"/>
</dbReference>
<evidence type="ECO:0000259" key="9">
    <source>
        <dbReference type="PROSITE" id="PS51729"/>
    </source>
</evidence>
<dbReference type="GO" id="GO:0030416">
    <property type="term" value="P:methylamine metabolic process"/>
    <property type="evidence" value="ECO:0007669"/>
    <property type="project" value="InterPro"/>
</dbReference>
<dbReference type="PANTHER" id="PTHR31435:SF9">
    <property type="entry name" value="PROTEIN NATD1"/>
    <property type="match status" value="1"/>
</dbReference>
<comment type="subcellular location">
    <subcellularLocation>
        <location evidence="2">Membrane</location>
        <topology evidence="2">Multi-pass membrane protein</topology>
    </subcellularLocation>
</comment>
<dbReference type="STRING" id="45068.Llon_1278"/>
<keyword evidence="7 8" id="KW-0472">Membrane</keyword>
<comment type="caution">
    <text evidence="10">The sequence shown here is derived from an EMBL/GenBank/DDBJ whole genome shotgun (WGS) entry which is preliminary data.</text>
</comment>
<evidence type="ECO:0000256" key="4">
    <source>
        <dbReference type="ARBA" id="ARBA00019078"/>
    </source>
</evidence>
<evidence type="ECO:0000256" key="6">
    <source>
        <dbReference type="ARBA" id="ARBA00022989"/>
    </source>
</evidence>
<keyword evidence="6 8" id="KW-1133">Transmembrane helix</keyword>
<sequence>MIHYRGQKMDLNIKHDEKNQRFYATKNDEESELKYKKIDDTTLDYFTTFVPEGLRHQGIAAEITKHALEYAKENGYKIVPTCPFVKNFIDEHPKYQNLVKKKSEKSSDESSLKRYWPLLSLIIVSFLAALSINWQVGGDMRVWMHYFMGIFLVIFSTLKLFHPVGFADGFEMYDIIARRSRLYAYCYPLIELFLGLAYLSFFLPILTYLLTIVLLSIGAVGVVNALQKGLDIKCPCMGTVLDVPLSTVTLTEDIAMAIMAFILLIKSLFTA</sequence>
<comment type="pathway">
    <text evidence="3">One-carbon metabolism; methylamine degradation.</text>
</comment>
<dbReference type="InterPro" id="IPR009908">
    <property type="entry name" value="Methylamine_util_MauE"/>
</dbReference>
<evidence type="ECO:0000256" key="1">
    <source>
        <dbReference type="ARBA" id="ARBA00003475"/>
    </source>
</evidence>
<keyword evidence="5 8" id="KW-0812">Transmembrane</keyword>
<dbReference type="Pfam" id="PF07291">
    <property type="entry name" value="MauE"/>
    <property type="match status" value="1"/>
</dbReference>
<reference evidence="10 11" key="1">
    <citation type="submission" date="2015-11" db="EMBL/GenBank/DDBJ databases">
        <title>Genomic analysis of 38 Legionella species identifies large and diverse effector repertoires.</title>
        <authorList>
            <person name="Burstein D."/>
            <person name="Amaro F."/>
            <person name="Zusman T."/>
            <person name="Lifshitz Z."/>
            <person name="Cohen O."/>
            <person name="Gilbert J.A."/>
            <person name="Pupko T."/>
            <person name="Shuman H.A."/>
            <person name="Segal G."/>
        </authorList>
    </citation>
    <scope>NUCLEOTIDE SEQUENCE [LARGE SCALE GENOMIC DNA]</scope>
    <source>
        <strain evidence="10 11">ATCC 49505</strain>
    </source>
</reference>
<dbReference type="Proteomes" id="UP000054997">
    <property type="component" value="Unassembled WGS sequence"/>
</dbReference>
<dbReference type="SUPFAM" id="SSF55729">
    <property type="entry name" value="Acyl-CoA N-acyltransferases (Nat)"/>
    <property type="match status" value="1"/>
</dbReference>
<feature type="transmembrane region" description="Helical" evidence="8">
    <location>
        <begin position="182"/>
        <end position="199"/>
    </location>
</feature>